<sequence>MKRRRTRYWWLLYNWALAENKVTHHSDRGTSKSSSRCRNATPQSPRTRNSSSRRSSGFSDFTDLQYFA</sequence>
<evidence type="ECO:0000256" key="1">
    <source>
        <dbReference type="SAM" id="MobiDB-lite"/>
    </source>
</evidence>
<feature type="region of interest" description="Disordered" evidence="1">
    <location>
        <begin position="23"/>
        <end position="68"/>
    </location>
</feature>
<accession>A0A5K3F8B8</accession>
<dbReference type="WBParaSite" id="MCU_006177-RA">
    <property type="protein sequence ID" value="MCU_006177-RA"/>
    <property type="gene ID" value="MCU_006177"/>
</dbReference>
<feature type="compositionally biased region" description="Low complexity" evidence="1">
    <location>
        <begin position="44"/>
        <end position="59"/>
    </location>
</feature>
<proteinExistence type="predicted"/>
<feature type="compositionally biased region" description="Polar residues" evidence="1">
    <location>
        <begin position="31"/>
        <end position="43"/>
    </location>
</feature>
<protein>
    <submittedName>
        <fullName evidence="2">Secreted protein</fullName>
    </submittedName>
</protein>
<dbReference type="AlphaFoldDB" id="A0A5K3F8B8"/>
<reference evidence="2" key="1">
    <citation type="submission" date="2019-11" db="UniProtKB">
        <authorList>
            <consortium name="WormBaseParasite"/>
        </authorList>
    </citation>
    <scope>IDENTIFICATION</scope>
</reference>
<name>A0A5K3F8B8_MESCO</name>
<evidence type="ECO:0000313" key="2">
    <source>
        <dbReference type="WBParaSite" id="MCU_006177-RA"/>
    </source>
</evidence>
<organism evidence="2">
    <name type="scientific">Mesocestoides corti</name>
    <name type="common">Flatworm</name>
    <dbReference type="NCBI Taxonomy" id="53468"/>
    <lineage>
        <taxon>Eukaryota</taxon>
        <taxon>Metazoa</taxon>
        <taxon>Spiralia</taxon>
        <taxon>Lophotrochozoa</taxon>
        <taxon>Platyhelminthes</taxon>
        <taxon>Cestoda</taxon>
        <taxon>Eucestoda</taxon>
        <taxon>Cyclophyllidea</taxon>
        <taxon>Mesocestoididae</taxon>
        <taxon>Mesocestoides</taxon>
    </lineage>
</organism>